<evidence type="ECO:0000256" key="6">
    <source>
        <dbReference type="RuleBase" id="RU004466"/>
    </source>
</evidence>
<evidence type="ECO:0000313" key="8">
    <source>
        <dbReference type="Proteomes" id="UP000291343"/>
    </source>
</evidence>
<reference evidence="7 8" key="1">
    <citation type="journal article" date="2017" name="Gigascience">
        <title>Genome sequence of the small brown planthopper, Laodelphax striatellus.</title>
        <authorList>
            <person name="Zhu J."/>
            <person name="Jiang F."/>
            <person name="Wang X."/>
            <person name="Yang P."/>
            <person name="Bao Y."/>
            <person name="Zhao W."/>
            <person name="Wang W."/>
            <person name="Lu H."/>
            <person name="Wang Q."/>
            <person name="Cui N."/>
            <person name="Li J."/>
            <person name="Chen X."/>
            <person name="Luo L."/>
            <person name="Yu J."/>
            <person name="Kang L."/>
            <person name="Cui F."/>
        </authorList>
    </citation>
    <scope>NUCLEOTIDE SEQUENCE [LARGE SCALE GENOMIC DNA]</scope>
    <source>
        <strain evidence="7">Lst14</strain>
    </source>
</reference>
<proteinExistence type="inferred from homology"/>
<dbReference type="Pfam" id="PF00348">
    <property type="entry name" value="polyprenyl_synt"/>
    <property type="match status" value="1"/>
</dbReference>
<dbReference type="SUPFAM" id="SSF48576">
    <property type="entry name" value="Terpenoid synthases"/>
    <property type="match status" value="1"/>
</dbReference>
<protein>
    <submittedName>
        <fullName evidence="7">Uncharacterized protein</fullName>
    </submittedName>
</protein>
<accession>A0A482X4F3</accession>
<dbReference type="InterPro" id="IPR008949">
    <property type="entry name" value="Isoprenoid_synthase_dom_sf"/>
</dbReference>
<evidence type="ECO:0000256" key="2">
    <source>
        <dbReference type="ARBA" id="ARBA00022679"/>
    </source>
</evidence>
<dbReference type="Gene3D" id="1.10.600.10">
    <property type="entry name" value="Farnesyl Diphosphate Synthase"/>
    <property type="match status" value="1"/>
</dbReference>
<keyword evidence="3" id="KW-0479">Metal-binding</keyword>
<dbReference type="GO" id="GO:0045337">
    <property type="term" value="P:farnesyl diphosphate biosynthetic process"/>
    <property type="evidence" value="ECO:0007669"/>
    <property type="project" value="TreeGrafter"/>
</dbReference>
<evidence type="ECO:0000313" key="7">
    <source>
        <dbReference type="EMBL" id="RZF40603.1"/>
    </source>
</evidence>
<comment type="caution">
    <text evidence="7">The sequence shown here is derived from an EMBL/GenBank/DDBJ whole genome shotgun (WGS) entry which is preliminary data.</text>
</comment>
<dbReference type="GO" id="GO:0005737">
    <property type="term" value="C:cytoplasm"/>
    <property type="evidence" value="ECO:0007669"/>
    <property type="project" value="TreeGrafter"/>
</dbReference>
<keyword evidence="2 6" id="KW-0808">Transferase</keyword>
<dbReference type="InParanoid" id="A0A482X4F3"/>
<dbReference type="Proteomes" id="UP000291343">
    <property type="component" value="Unassembled WGS sequence"/>
</dbReference>
<organism evidence="7 8">
    <name type="scientific">Laodelphax striatellus</name>
    <name type="common">Small brown planthopper</name>
    <name type="synonym">Delphax striatella</name>
    <dbReference type="NCBI Taxonomy" id="195883"/>
    <lineage>
        <taxon>Eukaryota</taxon>
        <taxon>Metazoa</taxon>
        <taxon>Ecdysozoa</taxon>
        <taxon>Arthropoda</taxon>
        <taxon>Hexapoda</taxon>
        <taxon>Insecta</taxon>
        <taxon>Pterygota</taxon>
        <taxon>Neoptera</taxon>
        <taxon>Paraneoptera</taxon>
        <taxon>Hemiptera</taxon>
        <taxon>Auchenorrhyncha</taxon>
        <taxon>Fulgoroidea</taxon>
        <taxon>Delphacidae</taxon>
        <taxon>Criomorphinae</taxon>
        <taxon>Laodelphax</taxon>
    </lineage>
</organism>
<evidence type="ECO:0000256" key="1">
    <source>
        <dbReference type="ARBA" id="ARBA00001946"/>
    </source>
</evidence>
<keyword evidence="8" id="KW-1185">Reference proteome</keyword>
<dbReference type="PANTHER" id="PTHR11525:SF0">
    <property type="entry name" value="FARNESYL PYROPHOSPHATE SYNTHASE"/>
    <property type="match status" value="1"/>
</dbReference>
<dbReference type="AlphaFoldDB" id="A0A482X4F3"/>
<gene>
    <name evidence="7" type="ORF">LSTR_LSTR007486</name>
</gene>
<keyword evidence="4" id="KW-0460">Magnesium</keyword>
<dbReference type="CDD" id="cd00867">
    <property type="entry name" value="Trans_IPPS"/>
    <property type="match status" value="1"/>
</dbReference>
<dbReference type="GO" id="GO:0042811">
    <property type="term" value="P:pheromone biosynthetic process"/>
    <property type="evidence" value="ECO:0007669"/>
    <property type="project" value="UniProtKB-ARBA"/>
</dbReference>
<dbReference type="OrthoDB" id="10257492at2759"/>
<dbReference type="GO" id="GO:0004337">
    <property type="term" value="F:(2E,6E)-farnesyl diphosphate synthase activity"/>
    <property type="evidence" value="ECO:0007669"/>
    <property type="project" value="TreeGrafter"/>
</dbReference>
<dbReference type="GO" id="GO:0004161">
    <property type="term" value="F:dimethylallyltranstransferase activity"/>
    <property type="evidence" value="ECO:0007669"/>
    <property type="project" value="TreeGrafter"/>
</dbReference>
<sequence length="393" mass="45435">MRRSLFSSATTWSTIQSLLKTQNSITARMRSDCAASVMLKDVPQAAVIPAWKQSELLEFNRLLPDIVRDLTETDTRYYDVDISNKWFAKLLQYNMTGGSKMRGLAVVQAYRTLAAPGDLSEENFKLARIMGWCLEILHTSLGLTHDILNQAEHRNGKLCWYLHSPRQQPDEAPRLLQNAIFILLKKHFQNQSYYVDAMELFHDISHKAIMGMVLELETQTDFMLNQFTMDRYSSIAKYKTAYHSFKNYVSLGLYMAGVRDLEMHRQARTILLEMGHFYQVQKDYYNCFGNSEMLPGTDIEDGKCSWLVVVALQRASVEQKQLLLESYGSKDPAKVEAVKQLYMDLGLPSTFKLYEEHTHDLICTQIQQISRGLPHKLFYTYLKNFTMPLSNRI</sequence>
<dbReference type="InterPro" id="IPR039702">
    <property type="entry name" value="FPS1-like"/>
</dbReference>
<comment type="similarity">
    <text evidence="6">Belongs to the FPP/GGPP synthase family.</text>
</comment>
<comment type="cofactor">
    <cofactor evidence="1">
        <name>Mg(2+)</name>
        <dbReference type="ChEBI" id="CHEBI:18420"/>
    </cofactor>
</comment>
<evidence type="ECO:0000256" key="3">
    <source>
        <dbReference type="ARBA" id="ARBA00022723"/>
    </source>
</evidence>
<comment type="pathway">
    <text evidence="5">Pheromone biosynthesis.</text>
</comment>
<dbReference type="InterPro" id="IPR000092">
    <property type="entry name" value="Polyprenyl_synt"/>
</dbReference>
<evidence type="ECO:0000256" key="4">
    <source>
        <dbReference type="ARBA" id="ARBA00022842"/>
    </source>
</evidence>
<dbReference type="PANTHER" id="PTHR11525">
    <property type="entry name" value="FARNESYL-PYROPHOSPHATE SYNTHETASE"/>
    <property type="match status" value="1"/>
</dbReference>
<evidence type="ECO:0000256" key="5">
    <source>
        <dbReference type="ARBA" id="ARBA00033740"/>
    </source>
</evidence>
<dbReference type="SMR" id="A0A482X4F3"/>
<dbReference type="GO" id="GO:0046872">
    <property type="term" value="F:metal ion binding"/>
    <property type="evidence" value="ECO:0007669"/>
    <property type="project" value="UniProtKB-KW"/>
</dbReference>
<dbReference type="STRING" id="195883.A0A482X4F3"/>
<dbReference type="EMBL" id="QKKF02018119">
    <property type="protein sequence ID" value="RZF40603.1"/>
    <property type="molecule type" value="Genomic_DNA"/>
</dbReference>
<name>A0A482X4F3_LAOST</name>